<name>A0A2B7W9S7_9EURO</name>
<dbReference type="Gene3D" id="3.40.50.300">
    <property type="entry name" value="P-loop containing nucleotide triphosphate hydrolases"/>
    <property type="match status" value="1"/>
</dbReference>
<keyword evidence="1" id="KW-0677">Repeat</keyword>
<evidence type="ECO:0000313" key="6">
    <source>
        <dbReference type="Proteomes" id="UP000223968"/>
    </source>
</evidence>
<keyword evidence="2" id="KW-0175">Coiled coil</keyword>
<evidence type="ECO:0000259" key="3">
    <source>
        <dbReference type="Pfam" id="PF17111"/>
    </source>
</evidence>
<reference evidence="5 6" key="1">
    <citation type="submission" date="2017-10" db="EMBL/GenBank/DDBJ databases">
        <title>Comparative genomics in systemic dimorphic fungi from Ajellomycetaceae.</title>
        <authorList>
            <person name="Munoz J.F."/>
            <person name="Mcewen J.G."/>
            <person name="Clay O.K."/>
            <person name="Cuomo C.A."/>
        </authorList>
    </citation>
    <scope>NUCLEOTIDE SEQUENCE [LARGE SCALE GENOMIC DNA]</scope>
    <source>
        <strain evidence="5 6">UAMH5409</strain>
    </source>
</reference>
<dbReference type="PANTHER" id="PTHR10039:SF17">
    <property type="entry name" value="FUNGAL STAND N-TERMINAL GOODBYE DOMAIN-CONTAINING PROTEIN-RELATED"/>
    <property type="match status" value="1"/>
</dbReference>
<dbReference type="STRING" id="1447875.A0A2B7W9S7"/>
<proteinExistence type="predicted"/>
<sequence>MEPLSGVASVIAVIQLTGKIVKLCGDYISKVKNARQDILQLQQETQGLTEVLEMLANLLQGPDGLKLSASQKLFDNVTKCSSTLTKLKEKIDPESTQNPIRRWKLRALKWPLERRDVTEALSEIKGYSTLFSLALQVDQIKTSNLIDLKLNLSRLQIAKGAAFDAYENQHDECLPGTRIELLREVEEWAISPNGKCIFWLNGMAGTGKSTISRTVASRLKVKKSLAASFFFKRGEEDRGNAKKLFPTLAEQLAISMPQLLPSIHKAIEDDPNISEKALREQFEKLILQPLLEMKQSQPACMVIVIDALDECEQKDEWKDKWTDNIRILLQLLPRVQKSKSLQLRFPLTSRPELPIRMGFQGVADDHRDLVLHDIPEPVIEHDISLYLKNKFSQLRQERSLPSDWPGNETIKILVKRAMPLFISAATLYWFISDEQWNPRKCLEAILADQTAYVSKMDSTYTPVLKQLLTGQDARESQQLVQEFKEIVGVVILLTYPLSVNALARFLKMDTEDINNQLNSLRSVLDISDDLDTPVRLLHLSFRDFLLDFKTRDGSPFWIDKKEMHTSLTERCLTVMQHCLRKNICNLSDDGAQRSEIDIHSIDNHLPPELQYACRYWAQHLQQCQDSVTELAKAFSFLEVHFLHWLEAMSVLGIISEVVEIINLLQSFMKTNSRYCTSSALFLRTYVFPEELNN</sequence>
<accession>A0A2B7W9S7</accession>
<dbReference type="PANTHER" id="PTHR10039">
    <property type="entry name" value="AMELOGENIN"/>
    <property type="match status" value="1"/>
</dbReference>
<feature type="domain" description="Nephrocystin 3-like N-terminal" evidence="4">
    <location>
        <begin position="184"/>
        <end position="350"/>
    </location>
</feature>
<dbReference type="SUPFAM" id="SSF52540">
    <property type="entry name" value="P-loop containing nucleoside triphosphate hydrolases"/>
    <property type="match status" value="1"/>
</dbReference>
<evidence type="ECO:0000256" key="2">
    <source>
        <dbReference type="SAM" id="Coils"/>
    </source>
</evidence>
<evidence type="ECO:0000256" key="1">
    <source>
        <dbReference type="ARBA" id="ARBA00022737"/>
    </source>
</evidence>
<dbReference type="EMBL" id="PDNB01000286">
    <property type="protein sequence ID" value="PGG96303.1"/>
    <property type="molecule type" value="Genomic_DNA"/>
</dbReference>
<dbReference type="Pfam" id="PF17111">
    <property type="entry name" value="PigL_N"/>
    <property type="match status" value="1"/>
</dbReference>
<evidence type="ECO:0000259" key="4">
    <source>
        <dbReference type="Pfam" id="PF24883"/>
    </source>
</evidence>
<dbReference type="InterPro" id="IPR027417">
    <property type="entry name" value="P-loop_NTPase"/>
</dbReference>
<dbReference type="Proteomes" id="UP000223968">
    <property type="component" value="Unassembled WGS sequence"/>
</dbReference>
<evidence type="ECO:0008006" key="7">
    <source>
        <dbReference type="Google" id="ProtNLM"/>
    </source>
</evidence>
<dbReference type="OrthoDB" id="4185255at2759"/>
<evidence type="ECO:0000313" key="5">
    <source>
        <dbReference type="EMBL" id="PGG96303.1"/>
    </source>
</evidence>
<comment type="caution">
    <text evidence="5">The sequence shown here is derived from an EMBL/GenBank/DDBJ whole genome shotgun (WGS) entry which is preliminary data.</text>
</comment>
<dbReference type="InterPro" id="IPR031348">
    <property type="entry name" value="PigL_N"/>
</dbReference>
<keyword evidence="6" id="KW-1185">Reference proteome</keyword>
<dbReference type="InterPro" id="IPR056884">
    <property type="entry name" value="NPHP3-like_N"/>
</dbReference>
<dbReference type="AlphaFoldDB" id="A0A2B7W9S7"/>
<gene>
    <name evidence="5" type="ORF">AJ79_09637</name>
</gene>
<feature type="coiled-coil region" evidence="2">
    <location>
        <begin position="24"/>
        <end position="51"/>
    </location>
</feature>
<feature type="domain" description="Azaphilone pigments biosynthesis cluster protein L N-terminal" evidence="3">
    <location>
        <begin position="1"/>
        <end position="144"/>
    </location>
</feature>
<protein>
    <recommendedName>
        <fullName evidence="7">NACHT domain-containing protein</fullName>
    </recommendedName>
</protein>
<organism evidence="5 6">
    <name type="scientific">Helicocarpus griseus UAMH5409</name>
    <dbReference type="NCBI Taxonomy" id="1447875"/>
    <lineage>
        <taxon>Eukaryota</taxon>
        <taxon>Fungi</taxon>
        <taxon>Dikarya</taxon>
        <taxon>Ascomycota</taxon>
        <taxon>Pezizomycotina</taxon>
        <taxon>Eurotiomycetes</taxon>
        <taxon>Eurotiomycetidae</taxon>
        <taxon>Onygenales</taxon>
        <taxon>Ajellomycetaceae</taxon>
        <taxon>Helicocarpus</taxon>
    </lineage>
</organism>
<dbReference type="Pfam" id="PF24883">
    <property type="entry name" value="NPHP3_N"/>
    <property type="match status" value="1"/>
</dbReference>